<proteinExistence type="predicted"/>
<dbReference type="EMBL" id="AVOT02041705">
    <property type="protein sequence ID" value="MBW0537067.1"/>
    <property type="molecule type" value="Genomic_DNA"/>
</dbReference>
<comment type="caution">
    <text evidence="2">The sequence shown here is derived from an EMBL/GenBank/DDBJ whole genome shotgun (WGS) entry which is preliminary data.</text>
</comment>
<gene>
    <name evidence="2" type="ORF">O181_076782</name>
</gene>
<feature type="region of interest" description="Disordered" evidence="1">
    <location>
        <begin position="1"/>
        <end position="32"/>
    </location>
</feature>
<keyword evidence="3" id="KW-1185">Reference proteome</keyword>
<protein>
    <submittedName>
        <fullName evidence="2">Uncharacterized protein</fullName>
    </submittedName>
</protein>
<organism evidence="2 3">
    <name type="scientific">Austropuccinia psidii MF-1</name>
    <dbReference type="NCBI Taxonomy" id="1389203"/>
    <lineage>
        <taxon>Eukaryota</taxon>
        <taxon>Fungi</taxon>
        <taxon>Dikarya</taxon>
        <taxon>Basidiomycota</taxon>
        <taxon>Pucciniomycotina</taxon>
        <taxon>Pucciniomycetes</taxon>
        <taxon>Pucciniales</taxon>
        <taxon>Sphaerophragmiaceae</taxon>
        <taxon>Austropuccinia</taxon>
    </lineage>
</organism>
<dbReference type="OrthoDB" id="2517075at2759"/>
<sequence>MEIDRIKNLGLSEWEAGSGTSDNTQSKPEETEASILAIRSSELHNKSFSSVTMTFAKHKQCSRFLQVLPQKYRRSELESQLEEPWLGEYNKNKSFLMGGLLYHREKKTSFLTVIDRDHIPLILQ</sequence>
<accession>A0A9Q3FEX7</accession>
<evidence type="ECO:0000256" key="1">
    <source>
        <dbReference type="SAM" id="MobiDB-lite"/>
    </source>
</evidence>
<reference evidence="2" key="1">
    <citation type="submission" date="2021-03" db="EMBL/GenBank/DDBJ databases">
        <title>Draft genome sequence of rust myrtle Austropuccinia psidii MF-1, a brazilian biotype.</title>
        <authorList>
            <person name="Quecine M.C."/>
            <person name="Pachon D.M.R."/>
            <person name="Bonatelli M.L."/>
            <person name="Correr F.H."/>
            <person name="Franceschini L.M."/>
            <person name="Leite T.F."/>
            <person name="Margarido G.R.A."/>
            <person name="Almeida C.A."/>
            <person name="Ferrarezi J.A."/>
            <person name="Labate C.A."/>
        </authorList>
    </citation>
    <scope>NUCLEOTIDE SEQUENCE</scope>
    <source>
        <strain evidence="2">MF-1</strain>
    </source>
</reference>
<dbReference type="Proteomes" id="UP000765509">
    <property type="component" value="Unassembled WGS sequence"/>
</dbReference>
<dbReference type="AlphaFoldDB" id="A0A9Q3FEX7"/>
<evidence type="ECO:0000313" key="3">
    <source>
        <dbReference type="Proteomes" id="UP000765509"/>
    </source>
</evidence>
<evidence type="ECO:0000313" key="2">
    <source>
        <dbReference type="EMBL" id="MBW0537067.1"/>
    </source>
</evidence>
<name>A0A9Q3FEX7_9BASI</name>